<evidence type="ECO:0000259" key="1">
    <source>
        <dbReference type="Pfam" id="PF02470"/>
    </source>
</evidence>
<dbReference type="PANTHER" id="PTHR33371">
    <property type="entry name" value="INTERMEMBRANE PHOSPHOLIPID TRANSPORT SYSTEM BINDING PROTEIN MLAD-RELATED"/>
    <property type="match status" value="1"/>
</dbReference>
<protein>
    <submittedName>
        <fullName evidence="2">ABC-type transport system involved in resistance to organic solvents, periplasmic component</fullName>
    </submittedName>
</protein>
<comment type="caution">
    <text evidence="2">The sequence shown here is derived from an EMBL/GenBank/DDBJ whole genome shotgun (WGS) entry which is preliminary data.</text>
</comment>
<dbReference type="EMBL" id="ABCS01000051">
    <property type="protein sequence ID" value="EDM77124.1"/>
    <property type="molecule type" value="Genomic_DNA"/>
</dbReference>
<organism evidence="2 3">
    <name type="scientific">Plesiocystis pacifica SIR-1</name>
    <dbReference type="NCBI Taxonomy" id="391625"/>
    <lineage>
        <taxon>Bacteria</taxon>
        <taxon>Pseudomonadati</taxon>
        <taxon>Myxococcota</taxon>
        <taxon>Polyangia</taxon>
        <taxon>Nannocystales</taxon>
        <taxon>Nannocystaceae</taxon>
        <taxon>Plesiocystis</taxon>
    </lineage>
</organism>
<sequence>MNRKHIFLGAFMVITLGLLLYLAQSIGALGGGKGQRYVVSLDQAAGLVRDNAVKVAGVKVGVVEDIAVTPDGAQLTLRLEQDVELHEDAVARVRAKSLLGEKYLQLDPGTEDAPLLAEGGEIVNVRSTFEVDQVLNALEPVLGGEDSIGAALKPLIGRVDGLVAKAAGEDGGEPVVTREEISKTLDDAMATVTAVKEITEENKDGVKLLIDNVNELMDDPRVDRIIGNLDRITTTTANRLPGLLSKADQTLTRADNALAKVERVTDELTPERMDKVGEIIDDVAVASDNLAKISKDLEGIGEDVGPLVSNLSLLARRAAAIDELTVRKFLQEEGVLVRVGGGKRKNAKDRIEALEE</sequence>
<evidence type="ECO:0000313" key="3">
    <source>
        <dbReference type="Proteomes" id="UP000005801"/>
    </source>
</evidence>
<dbReference type="OrthoDB" id="9788420at2"/>
<name>A6GAD6_9BACT</name>
<dbReference type="AlphaFoldDB" id="A6GAD6"/>
<dbReference type="STRING" id="391625.PPSIR1_30616"/>
<dbReference type="Proteomes" id="UP000005801">
    <property type="component" value="Unassembled WGS sequence"/>
</dbReference>
<feature type="domain" description="Mce/MlaD" evidence="1">
    <location>
        <begin position="34"/>
        <end position="109"/>
    </location>
</feature>
<accession>A6GAD6</accession>
<dbReference type="InterPro" id="IPR003399">
    <property type="entry name" value="Mce/MlaD"/>
</dbReference>
<dbReference type="RefSeq" id="WP_006973678.1">
    <property type="nucleotide sequence ID" value="NZ_ABCS01000051.1"/>
</dbReference>
<reference evidence="2 3" key="1">
    <citation type="submission" date="2007-06" db="EMBL/GenBank/DDBJ databases">
        <authorList>
            <person name="Shimkets L."/>
            <person name="Ferriera S."/>
            <person name="Johnson J."/>
            <person name="Kravitz S."/>
            <person name="Beeson K."/>
            <person name="Sutton G."/>
            <person name="Rogers Y.-H."/>
            <person name="Friedman R."/>
            <person name="Frazier M."/>
            <person name="Venter J.C."/>
        </authorList>
    </citation>
    <scope>NUCLEOTIDE SEQUENCE [LARGE SCALE GENOMIC DNA]</scope>
    <source>
        <strain evidence="2 3">SIR-1</strain>
    </source>
</reference>
<dbReference type="Pfam" id="PF02470">
    <property type="entry name" value="MlaD"/>
    <property type="match status" value="1"/>
</dbReference>
<keyword evidence="3" id="KW-1185">Reference proteome</keyword>
<dbReference type="eggNOG" id="COG1463">
    <property type="taxonomic scope" value="Bacteria"/>
</dbReference>
<dbReference type="PANTHER" id="PTHR33371:SF4">
    <property type="entry name" value="INTERMEMBRANE PHOSPHOLIPID TRANSPORT SYSTEM BINDING PROTEIN MLAD"/>
    <property type="match status" value="1"/>
</dbReference>
<dbReference type="InterPro" id="IPR052336">
    <property type="entry name" value="MlaD_Phospholipid_Transporter"/>
</dbReference>
<evidence type="ECO:0000313" key="2">
    <source>
        <dbReference type="EMBL" id="EDM77124.1"/>
    </source>
</evidence>
<gene>
    <name evidence="2" type="ORF">PPSIR1_30616</name>
</gene>
<proteinExistence type="predicted"/>